<evidence type="ECO:0000313" key="9">
    <source>
        <dbReference type="WBParaSite" id="TREG1_740.1"/>
    </source>
</evidence>
<protein>
    <recommendedName>
        <fullName evidence="2">protein-tyrosine-phosphatase</fullName>
        <ecNumber evidence="2">3.1.3.48</ecNumber>
    </recommendedName>
</protein>
<dbReference type="PANTHER" id="PTHR23339">
    <property type="entry name" value="TYROSINE SPECIFIC PROTEIN PHOSPHATASE AND DUAL SPECIFICITY PROTEIN PHOSPHATASE"/>
    <property type="match status" value="1"/>
</dbReference>
<organism evidence="8 9">
    <name type="scientific">Trichobilharzia regenti</name>
    <name type="common">Nasal bird schistosome</name>
    <dbReference type="NCBI Taxonomy" id="157069"/>
    <lineage>
        <taxon>Eukaryota</taxon>
        <taxon>Metazoa</taxon>
        <taxon>Spiralia</taxon>
        <taxon>Lophotrochozoa</taxon>
        <taxon>Platyhelminthes</taxon>
        <taxon>Trematoda</taxon>
        <taxon>Digenea</taxon>
        <taxon>Strigeidida</taxon>
        <taxon>Schistosomatoidea</taxon>
        <taxon>Schistosomatidae</taxon>
        <taxon>Trichobilharzia</taxon>
    </lineage>
</organism>
<feature type="compositionally biased region" description="Polar residues" evidence="5">
    <location>
        <begin position="562"/>
        <end position="577"/>
    </location>
</feature>
<dbReference type="InterPro" id="IPR044506">
    <property type="entry name" value="CDC14_C"/>
</dbReference>
<feature type="region of interest" description="Disordered" evidence="5">
    <location>
        <begin position="1198"/>
        <end position="1233"/>
    </location>
</feature>
<feature type="compositionally biased region" description="Low complexity" evidence="5">
    <location>
        <begin position="813"/>
        <end position="824"/>
    </location>
</feature>
<name>A0AA85KFE1_TRIRE</name>
<evidence type="ECO:0000256" key="2">
    <source>
        <dbReference type="ARBA" id="ARBA00013064"/>
    </source>
</evidence>
<dbReference type="InterPro" id="IPR016130">
    <property type="entry name" value="Tyr_Pase_AS"/>
</dbReference>
<dbReference type="EC" id="3.1.3.48" evidence="2"/>
<dbReference type="PROSITE" id="PS50056">
    <property type="entry name" value="TYR_PHOSPHATASE_2"/>
    <property type="match status" value="1"/>
</dbReference>
<dbReference type="SUPFAM" id="SSF52799">
    <property type="entry name" value="(Phosphotyrosine protein) phosphatases II"/>
    <property type="match status" value="2"/>
</dbReference>
<dbReference type="Proteomes" id="UP000050795">
    <property type="component" value="Unassembled WGS sequence"/>
</dbReference>
<dbReference type="WBParaSite" id="TREG1_740.1">
    <property type="protein sequence ID" value="TREG1_740.1"/>
    <property type="gene ID" value="TREG1_740"/>
</dbReference>
<dbReference type="Pfam" id="PF14671">
    <property type="entry name" value="DSPn"/>
    <property type="match status" value="1"/>
</dbReference>
<dbReference type="FunFam" id="3.90.190.10:FF:000006">
    <property type="entry name" value="Dual specificity protein phosphatase CDC14B"/>
    <property type="match status" value="1"/>
</dbReference>
<feature type="region of interest" description="Disordered" evidence="5">
    <location>
        <begin position="495"/>
        <end position="547"/>
    </location>
</feature>
<feature type="region of interest" description="Disordered" evidence="5">
    <location>
        <begin position="912"/>
        <end position="935"/>
    </location>
</feature>
<evidence type="ECO:0000313" key="8">
    <source>
        <dbReference type="Proteomes" id="UP000050795"/>
    </source>
</evidence>
<keyword evidence="8" id="KW-1185">Reference proteome</keyword>
<feature type="domain" description="Tyrosine specific protein phosphatases" evidence="7">
    <location>
        <begin position="270"/>
        <end position="332"/>
    </location>
</feature>
<feature type="compositionally biased region" description="Polar residues" evidence="5">
    <location>
        <begin position="616"/>
        <end position="630"/>
    </location>
</feature>
<feature type="region of interest" description="Disordered" evidence="5">
    <location>
        <begin position="403"/>
        <end position="448"/>
    </location>
</feature>
<dbReference type="Pfam" id="PF22785">
    <property type="entry name" value="Tc-R-P"/>
    <property type="match status" value="1"/>
</dbReference>
<dbReference type="InterPro" id="IPR029260">
    <property type="entry name" value="DSPn"/>
</dbReference>
<sequence length="1266" mass="140264">MVLKPNEKYDIDTDRFLSVASCIIKDRLYFLSCKTPPRSTSAIHFFSTDDELCYENFYTDFGPLSLGQLYKYCNKLNKKLKSANLNEKRIAHFTSYDARKRANAAFLIGSYQVIYLSRTPEEAYKHLTLNDNRPFLPFRDASFGASTYHLTLLDCLFAVSKALLNKFFDFETFNVEEYEHFEKVENGDLTWILPNKFIAFCGPHSQSKLENGYPLHCPEAYVPYFRKMNVSTIIRLNKKLYDARRFTSAGFAHYDLFFTDGSCPSDQILDKFLEICETVPGAIAVHCKAGLGRTGTLIACYLMKHYKLTSREVIGWIRICRPGSIIGPQQHWLDLKQPFCWQSGEKFREKQRQLASSTNHFEPHTTTTTIISSSISDGGSYNLYDSIKKGNALFSYSGAGGGGDSSSSTTTTAPHNNDSVMSTYSESSLSLKNTDANPVPRSTDASGDLATMHHSSVISSTSPDALFNINKCSVDDYSNPQHNHVSFAVDSVTNTNSNSISSDAKTDSTTLVNDDDSTTTNSSDNSSSASITESSLNNTLTSTNGRSTTHAGYSIIVQNVNSVQPSTKEDTQLSTSEPKTDSSVSKSSSDVSSKYINREVIINSSVVNKQKLKNPSGKSNSKTRLTQGDQLNRIKAMRRQTHQRTTDHHHHHQHPHHNSSTPNYNKITCSYNNLIDKMNRASSGPIVCNDDQSMYRMISSCTSSLTNIQDVIMPQSKLIQSSSADNFNINFVYPNTKDDEQLESASPVDGSHDSLRLKSLHPKLTSPTPVGHLRLSRHSNRRSTSRNIGSITVKVRNKFGVKRTKPTVTVFSDNINDDNNNNNNNGGGGEAGGGGLSEVNDKSPANSSSSLLSPYRTGPPITINNISTSMIMMQSNNNAPLPMKSTLVKRKSSLGSVAPCGVFTAAGYNTQGNNTHNNDVNNNNNNNNNSNSSGNAYLLNNNTVNNRLSALYTSKWLPPSSSTVSPSSRNGFSEFLNSVIVDYGEKGTTQNTTTTSTSNTGISCNNNNDNNNSIGIKHNTSTYNLRRHAHLERQQLYAQKPPELIRQKPQTHSYKPKTVKVLPPDRTQQIYSPQCTPVPLSSSSNCNNTMKCSETKTVRLPMTQLNYQEPLFTRSNLSNEINKFSSPTNSNFANYREPYFTRSVHAQALHNSITDFSDVLPRPQSSDYCSTPPSYISLPSTSQNAYTIATTTTRYNTSCSNQSSLQQDDNDGSEDVESSKSNQPIGLSSTSLPSRFRFRHLNEASTPTTNDQNQINIIKRKRIRVS</sequence>
<evidence type="ECO:0000256" key="1">
    <source>
        <dbReference type="ARBA" id="ARBA00007315"/>
    </source>
</evidence>
<feature type="compositionally biased region" description="Polar residues" evidence="5">
    <location>
        <begin position="414"/>
        <end position="436"/>
    </location>
</feature>
<feature type="region of interest" description="Disordered" evidence="5">
    <location>
        <begin position="562"/>
        <end position="592"/>
    </location>
</feature>
<proteinExistence type="inferred from homology"/>
<feature type="region of interest" description="Disordered" evidence="5">
    <location>
        <begin position="811"/>
        <end position="860"/>
    </location>
</feature>
<feature type="region of interest" description="Disordered" evidence="5">
    <location>
        <begin position="607"/>
        <end position="665"/>
    </location>
</feature>
<dbReference type="AlphaFoldDB" id="A0AA85KFE1"/>
<feature type="domain" description="Tyrosine-protein phosphatase" evidence="6">
    <location>
        <begin position="187"/>
        <end position="346"/>
    </location>
</feature>
<dbReference type="InterPro" id="IPR020422">
    <property type="entry name" value="TYR_PHOSPHATASE_DUAL_dom"/>
</dbReference>
<dbReference type="InterPro" id="IPR029021">
    <property type="entry name" value="Prot-tyrosine_phosphatase-like"/>
</dbReference>
<feature type="compositionally biased region" description="Low complexity" evidence="5">
    <location>
        <begin position="913"/>
        <end position="935"/>
    </location>
</feature>
<reference evidence="8" key="1">
    <citation type="submission" date="2022-06" db="EMBL/GenBank/DDBJ databases">
        <authorList>
            <person name="Berger JAMES D."/>
            <person name="Berger JAMES D."/>
        </authorList>
    </citation>
    <scope>NUCLEOTIDE SEQUENCE [LARGE SCALE GENOMIC DNA]</scope>
</reference>
<keyword evidence="4" id="KW-0904">Protein phosphatase</keyword>
<keyword evidence="3" id="KW-0378">Hydrolase</keyword>
<dbReference type="SMART" id="SM00195">
    <property type="entry name" value="DSPc"/>
    <property type="match status" value="1"/>
</dbReference>
<feature type="compositionally biased region" description="Polar residues" evidence="5">
    <location>
        <begin position="1219"/>
        <end position="1233"/>
    </location>
</feature>
<reference evidence="9" key="2">
    <citation type="submission" date="2023-11" db="UniProtKB">
        <authorList>
            <consortium name="WormBaseParasite"/>
        </authorList>
    </citation>
    <scope>IDENTIFICATION</scope>
</reference>
<dbReference type="CDD" id="cd17657">
    <property type="entry name" value="CDC14_N"/>
    <property type="match status" value="1"/>
</dbReference>
<dbReference type="Gene3D" id="3.90.190.10">
    <property type="entry name" value="Protein tyrosine phosphatase superfamily"/>
    <property type="match status" value="2"/>
</dbReference>
<dbReference type="PROSITE" id="PS50054">
    <property type="entry name" value="TYR_PHOSPHATASE_DUAL"/>
    <property type="match status" value="1"/>
</dbReference>
<dbReference type="CDD" id="cd14499">
    <property type="entry name" value="CDC14_C"/>
    <property type="match status" value="1"/>
</dbReference>
<dbReference type="InterPro" id="IPR050561">
    <property type="entry name" value="PTP"/>
</dbReference>
<evidence type="ECO:0000259" key="7">
    <source>
        <dbReference type="PROSITE" id="PS50056"/>
    </source>
</evidence>
<evidence type="ECO:0000256" key="3">
    <source>
        <dbReference type="ARBA" id="ARBA00022801"/>
    </source>
</evidence>
<evidence type="ECO:0000259" key="6">
    <source>
        <dbReference type="PROSITE" id="PS50054"/>
    </source>
</evidence>
<dbReference type="InterPro" id="IPR000387">
    <property type="entry name" value="Tyr_Pase_dom"/>
</dbReference>
<evidence type="ECO:0000256" key="4">
    <source>
        <dbReference type="ARBA" id="ARBA00022912"/>
    </source>
</evidence>
<feature type="compositionally biased region" description="Gly residues" evidence="5">
    <location>
        <begin position="825"/>
        <end position="836"/>
    </location>
</feature>
<feature type="region of interest" description="Disordered" evidence="5">
    <location>
        <begin position="738"/>
        <end position="791"/>
    </location>
</feature>
<accession>A0AA85KFE1</accession>
<dbReference type="GO" id="GO:0004725">
    <property type="term" value="F:protein tyrosine phosphatase activity"/>
    <property type="evidence" value="ECO:0007669"/>
    <property type="project" value="UniProtKB-EC"/>
</dbReference>
<comment type="similarity">
    <text evidence="1">Belongs to the protein-tyrosine phosphatase family. Non-receptor class CDC14 subfamily.</text>
</comment>
<feature type="compositionally biased region" description="Low complexity" evidence="5">
    <location>
        <begin position="581"/>
        <end position="592"/>
    </location>
</feature>
<feature type="compositionally biased region" description="Basic residues" evidence="5">
    <location>
        <begin position="635"/>
        <end position="657"/>
    </location>
</feature>
<feature type="compositionally biased region" description="Basic residues" evidence="5">
    <location>
        <begin position="774"/>
        <end position="784"/>
    </location>
</feature>
<dbReference type="PROSITE" id="PS00383">
    <property type="entry name" value="TYR_PHOSPHATASE_1"/>
    <property type="match status" value="1"/>
</dbReference>
<evidence type="ECO:0000256" key="5">
    <source>
        <dbReference type="SAM" id="MobiDB-lite"/>
    </source>
</evidence>